<dbReference type="PANTHER" id="PTHR37820">
    <property type="entry name" value="CELL DIVISION PROTEIN DIVIB"/>
    <property type="match status" value="1"/>
</dbReference>
<dbReference type="HOGENOM" id="CLU_047677_2_0_11"/>
<evidence type="ECO:0000256" key="4">
    <source>
        <dbReference type="ARBA" id="ARBA00022692"/>
    </source>
</evidence>
<dbReference type="KEGG" id="bcv:Bcav_2408"/>
<dbReference type="EMBL" id="CP001618">
    <property type="protein sequence ID" value="ACQ80658.1"/>
    <property type="molecule type" value="Genomic_DNA"/>
</dbReference>
<evidence type="ECO:0000256" key="2">
    <source>
        <dbReference type="ARBA" id="ARBA00022475"/>
    </source>
</evidence>
<dbReference type="InterPro" id="IPR013685">
    <property type="entry name" value="POTRA_FtsQ_type"/>
</dbReference>
<comment type="subcellular location">
    <subcellularLocation>
        <location evidence="1">Membrane</location>
    </subcellularLocation>
</comment>
<dbReference type="InterPro" id="IPR034746">
    <property type="entry name" value="POTRA"/>
</dbReference>
<dbReference type="eggNOG" id="COG1589">
    <property type="taxonomic scope" value="Bacteria"/>
</dbReference>
<keyword evidence="12" id="KW-1185">Reference proteome</keyword>
<sequence length="328" mass="33918">MRPPAAPRRPERTAPPERDTLPQRDAPSEHDAPAEQTHDAQPAVPPREPPSADADRAEEAPAESRLVRVAPRESSAPAAFGPPRVSQISDRLAERESARRRRTGLRLGVLAGVVAVLAGLGWLVLASPVLALRDDAVEVVGAGGYVDGAAVAAVAGPEVGVPLARIDLAALAEEIEQIPAVQDAGVSRSWPGGLRIEITPRTPVAVVPGDEGTLLLDAEGVVIATVPAGGETPAGLPEMTVPLDDGARQDAVAAVLEVLGALPDELRAQIVTAGARSEQSVRFELADGARVEWGSPAESALKVAVLSTLLQVGAAYYDVSAPEAPITR</sequence>
<keyword evidence="7" id="KW-0131">Cell cycle</keyword>
<proteinExistence type="predicted"/>
<dbReference type="InterPro" id="IPR050487">
    <property type="entry name" value="FtsQ_DivIB"/>
</dbReference>
<feature type="transmembrane region" description="Helical" evidence="9">
    <location>
        <begin position="105"/>
        <end position="125"/>
    </location>
</feature>
<dbReference type="GO" id="GO:0051301">
    <property type="term" value="P:cell division"/>
    <property type="evidence" value="ECO:0007669"/>
    <property type="project" value="UniProtKB-KW"/>
</dbReference>
<gene>
    <name evidence="11" type="ordered locus">Bcav_2408</name>
</gene>
<dbReference type="Pfam" id="PF08478">
    <property type="entry name" value="POTRA_1"/>
    <property type="match status" value="1"/>
</dbReference>
<keyword evidence="3" id="KW-0132">Cell division</keyword>
<evidence type="ECO:0000256" key="9">
    <source>
        <dbReference type="SAM" id="Phobius"/>
    </source>
</evidence>
<feature type="region of interest" description="Disordered" evidence="8">
    <location>
        <begin position="1"/>
        <end position="94"/>
    </location>
</feature>
<evidence type="ECO:0000256" key="3">
    <source>
        <dbReference type="ARBA" id="ARBA00022618"/>
    </source>
</evidence>
<reference evidence="11 12" key="1">
    <citation type="journal article" date="2009" name="Stand. Genomic Sci.">
        <title>Complete genome sequence of Beutenbergia cavernae type strain (HKI 0122).</title>
        <authorList>
            <person name="Land M."/>
            <person name="Pukall R."/>
            <person name="Abt B."/>
            <person name="Goker M."/>
            <person name="Rohde M."/>
            <person name="Glavina Del Rio T."/>
            <person name="Tice H."/>
            <person name="Copeland A."/>
            <person name="Cheng J.F."/>
            <person name="Lucas S."/>
            <person name="Chen F."/>
            <person name="Nolan M."/>
            <person name="Bruce D."/>
            <person name="Goodwin L."/>
            <person name="Pitluck S."/>
            <person name="Ivanova N."/>
            <person name="Mavromatis K."/>
            <person name="Ovchinnikova G."/>
            <person name="Pati A."/>
            <person name="Chen A."/>
            <person name="Palaniappan K."/>
            <person name="Hauser L."/>
            <person name="Chang Y.J."/>
            <person name="Jefferies C.C."/>
            <person name="Saunders E."/>
            <person name="Brettin T."/>
            <person name="Detter J.C."/>
            <person name="Han C."/>
            <person name="Chain P."/>
            <person name="Bristow J."/>
            <person name="Eisen J.A."/>
            <person name="Markowitz V."/>
            <person name="Hugenholtz P."/>
            <person name="Kyrpides N.C."/>
            <person name="Klenk H.P."/>
            <person name="Lapidus A."/>
        </authorList>
    </citation>
    <scope>NUCLEOTIDE SEQUENCE [LARGE SCALE GENOMIC DNA]</scope>
    <source>
        <strain evidence="12">ATCC BAA-8 / DSM 12333 / NBRC 16432</strain>
    </source>
</reference>
<feature type="domain" description="POTRA" evidence="10">
    <location>
        <begin position="132"/>
        <end position="201"/>
    </location>
</feature>
<keyword evidence="6 9" id="KW-0472">Membrane</keyword>
<dbReference type="GO" id="GO:0005886">
    <property type="term" value="C:plasma membrane"/>
    <property type="evidence" value="ECO:0007669"/>
    <property type="project" value="TreeGrafter"/>
</dbReference>
<dbReference type="Gene3D" id="3.10.20.310">
    <property type="entry name" value="membrane protein fhac"/>
    <property type="match status" value="1"/>
</dbReference>
<keyword evidence="5 9" id="KW-1133">Transmembrane helix</keyword>
<evidence type="ECO:0000256" key="1">
    <source>
        <dbReference type="ARBA" id="ARBA00004370"/>
    </source>
</evidence>
<dbReference type="Proteomes" id="UP000007962">
    <property type="component" value="Chromosome"/>
</dbReference>
<evidence type="ECO:0000256" key="5">
    <source>
        <dbReference type="ARBA" id="ARBA00022989"/>
    </source>
</evidence>
<dbReference type="Pfam" id="PF03799">
    <property type="entry name" value="FtsQ_DivIB_C"/>
    <property type="match status" value="1"/>
</dbReference>
<evidence type="ECO:0000313" key="11">
    <source>
        <dbReference type="EMBL" id="ACQ80658.1"/>
    </source>
</evidence>
<dbReference type="AlphaFoldDB" id="C5BW57"/>
<name>C5BW57_BEUC1</name>
<evidence type="ECO:0000256" key="6">
    <source>
        <dbReference type="ARBA" id="ARBA00023136"/>
    </source>
</evidence>
<dbReference type="InterPro" id="IPR005548">
    <property type="entry name" value="Cell_div_FtsQ/DivIB_C"/>
</dbReference>
<evidence type="ECO:0000259" key="10">
    <source>
        <dbReference type="PROSITE" id="PS51779"/>
    </source>
</evidence>
<dbReference type="PANTHER" id="PTHR37820:SF1">
    <property type="entry name" value="CELL DIVISION PROTEIN FTSQ"/>
    <property type="match status" value="1"/>
</dbReference>
<dbReference type="RefSeq" id="WP_015882898.1">
    <property type="nucleotide sequence ID" value="NC_012669.1"/>
</dbReference>
<evidence type="ECO:0000256" key="8">
    <source>
        <dbReference type="SAM" id="MobiDB-lite"/>
    </source>
</evidence>
<feature type="compositionally biased region" description="Basic and acidic residues" evidence="8">
    <location>
        <begin position="8"/>
        <end position="38"/>
    </location>
</feature>
<protein>
    <submittedName>
        <fullName evidence="11">Polypeptide-transport-associated domain protein FtsQ-type</fullName>
    </submittedName>
</protein>
<keyword evidence="2" id="KW-1003">Cell membrane</keyword>
<dbReference type="OrthoDB" id="4793367at2"/>
<dbReference type="STRING" id="471853.Bcav_2408"/>
<organism evidence="11 12">
    <name type="scientific">Beutenbergia cavernae (strain ATCC BAA-8 / DSM 12333 / CCUG 43141 / JCM 11478 / NBRC 16432 / NCIMB 13614 / HKI 0122)</name>
    <dbReference type="NCBI Taxonomy" id="471853"/>
    <lineage>
        <taxon>Bacteria</taxon>
        <taxon>Bacillati</taxon>
        <taxon>Actinomycetota</taxon>
        <taxon>Actinomycetes</taxon>
        <taxon>Micrococcales</taxon>
        <taxon>Beutenbergiaceae</taxon>
        <taxon>Beutenbergia</taxon>
    </lineage>
</organism>
<keyword evidence="4 9" id="KW-0812">Transmembrane</keyword>
<dbReference type="PROSITE" id="PS51779">
    <property type="entry name" value="POTRA"/>
    <property type="match status" value="1"/>
</dbReference>
<evidence type="ECO:0000256" key="7">
    <source>
        <dbReference type="ARBA" id="ARBA00023306"/>
    </source>
</evidence>
<accession>C5BW57</accession>
<evidence type="ECO:0000313" key="12">
    <source>
        <dbReference type="Proteomes" id="UP000007962"/>
    </source>
</evidence>